<sequence>MPGRSSPAGAPPQCPTEPGLDDHYLVDLGDMLDRDHTKALRHGVRELRPHLEETAWRITYRLPTGPGRLIALLTVFRKVRNDARPRDVERAVNARLACESSHTGPADHVYERSK</sequence>
<dbReference type="EMBL" id="BAAARW010000001">
    <property type="protein sequence ID" value="GAA2398728.1"/>
    <property type="molecule type" value="Genomic_DNA"/>
</dbReference>
<comment type="caution">
    <text evidence="2">The sequence shown here is derived from an EMBL/GenBank/DDBJ whole genome shotgun (WGS) entry which is preliminary data.</text>
</comment>
<protein>
    <recommendedName>
        <fullName evidence="4">Type II toxin-antitoxin system RelE/ParE family toxin</fullName>
    </recommendedName>
</protein>
<gene>
    <name evidence="2" type="ORF">GCM10010191_01870</name>
</gene>
<dbReference type="RefSeq" id="WP_425547296.1">
    <property type="nucleotide sequence ID" value="NZ_BAAARW010000001.1"/>
</dbReference>
<evidence type="ECO:0000313" key="3">
    <source>
        <dbReference type="Proteomes" id="UP001501231"/>
    </source>
</evidence>
<dbReference type="InterPro" id="IPR009241">
    <property type="entry name" value="HigB-like"/>
</dbReference>
<evidence type="ECO:0000313" key="2">
    <source>
        <dbReference type="EMBL" id="GAA2398728.1"/>
    </source>
</evidence>
<evidence type="ECO:0008006" key="4">
    <source>
        <dbReference type="Google" id="ProtNLM"/>
    </source>
</evidence>
<reference evidence="2 3" key="1">
    <citation type="journal article" date="2019" name="Int. J. Syst. Evol. Microbiol.">
        <title>The Global Catalogue of Microorganisms (GCM) 10K type strain sequencing project: providing services to taxonomists for standard genome sequencing and annotation.</title>
        <authorList>
            <consortium name="The Broad Institute Genomics Platform"/>
            <consortium name="The Broad Institute Genome Sequencing Center for Infectious Disease"/>
            <person name="Wu L."/>
            <person name="Ma J."/>
        </authorList>
    </citation>
    <scope>NUCLEOTIDE SEQUENCE [LARGE SCALE GENOMIC DNA]</scope>
    <source>
        <strain evidence="2 3">JCM 3325</strain>
    </source>
</reference>
<keyword evidence="3" id="KW-1185">Reference proteome</keyword>
<accession>A0ABN3IB15</accession>
<dbReference type="Pfam" id="PF05973">
    <property type="entry name" value="Gp49"/>
    <property type="match status" value="1"/>
</dbReference>
<organism evidence="2 3">
    <name type="scientific">Actinomadura vinacea</name>
    <dbReference type="NCBI Taxonomy" id="115336"/>
    <lineage>
        <taxon>Bacteria</taxon>
        <taxon>Bacillati</taxon>
        <taxon>Actinomycetota</taxon>
        <taxon>Actinomycetes</taxon>
        <taxon>Streptosporangiales</taxon>
        <taxon>Thermomonosporaceae</taxon>
        <taxon>Actinomadura</taxon>
    </lineage>
</organism>
<name>A0ABN3IB15_9ACTN</name>
<feature type="region of interest" description="Disordered" evidence="1">
    <location>
        <begin position="1"/>
        <end position="21"/>
    </location>
</feature>
<evidence type="ECO:0000256" key="1">
    <source>
        <dbReference type="SAM" id="MobiDB-lite"/>
    </source>
</evidence>
<dbReference type="Proteomes" id="UP001501231">
    <property type="component" value="Unassembled WGS sequence"/>
</dbReference>
<proteinExistence type="predicted"/>